<keyword evidence="3 7" id="KW-0227">DNA damage</keyword>
<keyword evidence="7" id="KW-0540">Nuclease</keyword>
<gene>
    <name evidence="7" type="primary">nfo</name>
    <name evidence="9" type="ORF">AMJ87_09685</name>
</gene>
<dbReference type="PROSITE" id="PS51432">
    <property type="entry name" value="AP_NUCLEASE_F2_4"/>
    <property type="match status" value="1"/>
</dbReference>
<dbReference type="PATRIC" id="fig|1703780.3.peg.1055"/>
<evidence type="ECO:0000256" key="2">
    <source>
        <dbReference type="ARBA" id="ARBA00022723"/>
    </source>
</evidence>
<dbReference type="GO" id="GO:0006284">
    <property type="term" value="P:base-excision repair"/>
    <property type="evidence" value="ECO:0007669"/>
    <property type="project" value="TreeGrafter"/>
</dbReference>
<dbReference type="SMART" id="SM00518">
    <property type="entry name" value="AP2Ec"/>
    <property type="match status" value="1"/>
</dbReference>
<dbReference type="AlphaFoldDB" id="A0A0S8GA11"/>
<keyword evidence="4 7" id="KW-0378">Hydrolase</keyword>
<feature type="binding site" evidence="7">
    <location>
        <position position="211"/>
    </location>
    <ligand>
        <name>Zn(2+)</name>
        <dbReference type="ChEBI" id="CHEBI:29105"/>
        <label>2</label>
    </ligand>
</feature>
<evidence type="ECO:0000256" key="5">
    <source>
        <dbReference type="ARBA" id="ARBA00022833"/>
    </source>
</evidence>
<feature type="binding site" evidence="7">
    <location>
        <position position="174"/>
    </location>
    <ligand>
        <name>Zn(2+)</name>
        <dbReference type="ChEBI" id="CHEBI:29105"/>
        <label>2</label>
    </ligand>
</feature>
<feature type="binding site" evidence="7">
    <location>
        <position position="255"/>
    </location>
    <ligand>
        <name>Zn(2+)</name>
        <dbReference type="ChEBI" id="CHEBI:29105"/>
        <label>2</label>
    </ligand>
</feature>
<dbReference type="GO" id="GO:0008270">
    <property type="term" value="F:zinc ion binding"/>
    <property type="evidence" value="ECO:0007669"/>
    <property type="project" value="UniProtKB-UniRule"/>
</dbReference>
<keyword evidence="5 7" id="KW-0862">Zinc</keyword>
<dbReference type="PANTHER" id="PTHR21445">
    <property type="entry name" value="ENDONUCLEASE IV ENDODEOXYRIBONUCLEASE IV"/>
    <property type="match status" value="1"/>
</dbReference>
<dbReference type="InterPro" id="IPR036237">
    <property type="entry name" value="Xyl_isomerase-like_sf"/>
</dbReference>
<dbReference type="InterPro" id="IPR001719">
    <property type="entry name" value="AP_endonuc_2"/>
</dbReference>
<dbReference type="GO" id="GO:0008833">
    <property type="term" value="F:deoxyribonuclease IV (phage-T4-induced) activity"/>
    <property type="evidence" value="ECO:0007669"/>
    <property type="project" value="UniProtKB-UniRule"/>
</dbReference>
<dbReference type="EC" id="3.1.21.2" evidence="7"/>
<feature type="binding site" evidence="7">
    <location>
        <position position="177"/>
    </location>
    <ligand>
        <name>Zn(2+)</name>
        <dbReference type="ChEBI" id="CHEBI:29105"/>
        <label>3</label>
    </ligand>
</feature>
<comment type="catalytic activity">
    <reaction evidence="7">
        <text>Endonucleolytic cleavage to 5'-phosphooligonucleotide end-products.</text>
        <dbReference type="EC" id="3.1.21.2"/>
    </reaction>
</comment>
<evidence type="ECO:0000256" key="7">
    <source>
        <dbReference type="HAMAP-Rule" id="MF_00152"/>
    </source>
</evidence>
<name>A0A0S8GA11_UNCW3</name>
<protein>
    <recommendedName>
        <fullName evidence="7">Probable endonuclease 4</fullName>
        <ecNumber evidence="7">3.1.21.2</ecNumber>
    </recommendedName>
    <alternativeName>
        <fullName evidence="7">Endodeoxyribonuclease IV</fullName>
    </alternativeName>
    <alternativeName>
        <fullName evidence="7">Endonuclease IV</fullName>
    </alternativeName>
</protein>
<dbReference type="FunFam" id="3.20.20.150:FF:000001">
    <property type="entry name" value="Probable endonuclease 4"/>
    <property type="match status" value="1"/>
</dbReference>
<keyword evidence="7" id="KW-0255">Endonuclease</keyword>
<dbReference type="GO" id="GO:0003906">
    <property type="term" value="F:DNA-(apurinic or apyrimidinic site) endonuclease activity"/>
    <property type="evidence" value="ECO:0007669"/>
    <property type="project" value="TreeGrafter"/>
</dbReference>
<dbReference type="InterPro" id="IPR013022">
    <property type="entry name" value="Xyl_isomerase-like_TIM-brl"/>
</dbReference>
<comment type="cofactor">
    <cofactor evidence="7">
        <name>Zn(2+)</name>
        <dbReference type="ChEBI" id="CHEBI:29105"/>
    </cofactor>
    <text evidence="7">Binds 3 Zn(2+) ions.</text>
</comment>
<keyword evidence="6 7" id="KW-0234">DNA repair</keyword>
<sequence>MKFGFHISIAGGLSNVVPRAQKLMCATMQLFTRSPRSWLLNRLDQQDVRDFKKALRKSNITPVFVHTPYLLNLASSNARLYKKSVNALVTDLQRSNNLGARYVIMHCGSAENAARGIRIMARGINSALNRAQNAVVLLLENTAGGGYELGAEFDQLADIIMRIEQKKRIGVVLDTAHLFAAGYDLRTRKGTDHVLHEFDSLIGLKKLQLVHLNDSKATCGSHLDRHWHIGKGTIGKGLAYVINHPSLQHLPFIMETPRMSDKDDLKNLRAAKRLRQLKASKGN</sequence>
<dbReference type="CDD" id="cd00019">
    <property type="entry name" value="AP2Ec"/>
    <property type="match status" value="1"/>
</dbReference>
<feature type="binding site" evidence="7">
    <location>
        <position position="66"/>
    </location>
    <ligand>
        <name>Zn(2+)</name>
        <dbReference type="ChEBI" id="CHEBI:29105"/>
        <label>1</label>
    </ligand>
</feature>
<dbReference type="InterPro" id="IPR018246">
    <property type="entry name" value="AP_endonuc_F2_Zn_BS"/>
</dbReference>
<feature type="domain" description="Xylose isomerase-like TIM barrel" evidence="8">
    <location>
        <begin position="20"/>
        <end position="266"/>
    </location>
</feature>
<accession>A0A0S8GA11</accession>
<comment type="similarity">
    <text evidence="1 7">Belongs to the AP endonuclease 2 family.</text>
</comment>
<organism evidence="9 10">
    <name type="scientific">candidate division WOR_3 bacterium SM23_60</name>
    <dbReference type="NCBI Taxonomy" id="1703780"/>
    <lineage>
        <taxon>Bacteria</taxon>
        <taxon>Bacteria division WOR-3</taxon>
    </lineage>
</organism>
<dbReference type="Pfam" id="PF01261">
    <property type="entry name" value="AP_endonuc_2"/>
    <property type="match status" value="1"/>
</dbReference>
<dbReference type="GO" id="GO:0008081">
    <property type="term" value="F:phosphoric diester hydrolase activity"/>
    <property type="evidence" value="ECO:0007669"/>
    <property type="project" value="TreeGrafter"/>
</dbReference>
<dbReference type="SUPFAM" id="SSF51658">
    <property type="entry name" value="Xylose isomerase-like"/>
    <property type="match status" value="1"/>
</dbReference>
<dbReference type="GO" id="GO:0003677">
    <property type="term" value="F:DNA binding"/>
    <property type="evidence" value="ECO:0007669"/>
    <property type="project" value="InterPro"/>
</dbReference>
<evidence type="ECO:0000256" key="3">
    <source>
        <dbReference type="ARBA" id="ARBA00022763"/>
    </source>
</evidence>
<dbReference type="NCBIfam" id="TIGR00587">
    <property type="entry name" value="nfo"/>
    <property type="match status" value="1"/>
</dbReference>
<dbReference type="Gene3D" id="3.20.20.150">
    <property type="entry name" value="Divalent-metal-dependent TIM barrel enzymes"/>
    <property type="match status" value="1"/>
</dbReference>
<evidence type="ECO:0000256" key="1">
    <source>
        <dbReference type="ARBA" id="ARBA00005340"/>
    </source>
</evidence>
<feature type="binding site" evidence="7">
    <location>
        <position position="140"/>
    </location>
    <ligand>
        <name>Zn(2+)</name>
        <dbReference type="ChEBI" id="CHEBI:29105"/>
        <label>2</label>
    </ligand>
</feature>
<dbReference type="HAMAP" id="MF_00152">
    <property type="entry name" value="Nfo"/>
    <property type="match status" value="1"/>
</dbReference>
<feature type="binding site" evidence="7">
    <location>
        <position position="224"/>
    </location>
    <ligand>
        <name>Zn(2+)</name>
        <dbReference type="ChEBI" id="CHEBI:29105"/>
        <label>3</label>
    </ligand>
</feature>
<keyword evidence="2 7" id="KW-0479">Metal-binding</keyword>
<proteinExistence type="inferred from homology"/>
<dbReference type="PROSITE" id="PS00731">
    <property type="entry name" value="AP_NUCLEASE_F2_3"/>
    <property type="match status" value="1"/>
</dbReference>
<dbReference type="PANTHER" id="PTHR21445:SF0">
    <property type="entry name" value="APURINIC-APYRIMIDINIC ENDONUCLEASE"/>
    <property type="match status" value="1"/>
</dbReference>
<feature type="binding site" evidence="7">
    <location>
        <position position="106"/>
    </location>
    <ligand>
        <name>Zn(2+)</name>
        <dbReference type="ChEBI" id="CHEBI:29105"/>
        <label>1</label>
    </ligand>
</feature>
<comment type="function">
    <text evidence="7">Endonuclease IV plays a role in DNA repair. It cleaves phosphodiester bonds at apurinic or apyrimidinic (AP) sites, generating a 3'-hydroxyl group and a 5'-terminal sugar phosphate.</text>
</comment>
<feature type="binding site" evidence="7">
    <location>
        <position position="226"/>
    </location>
    <ligand>
        <name>Zn(2+)</name>
        <dbReference type="ChEBI" id="CHEBI:29105"/>
        <label>3</label>
    </ligand>
</feature>
<evidence type="ECO:0000313" key="9">
    <source>
        <dbReference type="EMBL" id="KPK69960.1"/>
    </source>
</evidence>
<dbReference type="Proteomes" id="UP000051096">
    <property type="component" value="Unassembled WGS sequence"/>
</dbReference>
<comment type="caution">
    <text evidence="9">The sequence shown here is derived from an EMBL/GenBank/DDBJ whole genome shotgun (WGS) entry which is preliminary data.</text>
</comment>
<evidence type="ECO:0000256" key="6">
    <source>
        <dbReference type="ARBA" id="ARBA00023204"/>
    </source>
</evidence>
<evidence type="ECO:0000313" key="10">
    <source>
        <dbReference type="Proteomes" id="UP000051096"/>
    </source>
</evidence>
<evidence type="ECO:0000259" key="8">
    <source>
        <dbReference type="Pfam" id="PF01261"/>
    </source>
</evidence>
<reference evidence="9 10" key="1">
    <citation type="journal article" date="2015" name="Microbiome">
        <title>Genomic resolution of linkages in carbon, nitrogen, and sulfur cycling among widespread estuary sediment bacteria.</title>
        <authorList>
            <person name="Baker B.J."/>
            <person name="Lazar C.S."/>
            <person name="Teske A.P."/>
            <person name="Dick G.J."/>
        </authorList>
    </citation>
    <scope>NUCLEOTIDE SEQUENCE [LARGE SCALE GENOMIC DNA]</scope>
    <source>
        <strain evidence="9">SM23_60</strain>
    </source>
</reference>
<feature type="binding site" evidence="7">
    <location>
        <position position="140"/>
    </location>
    <ligand>
        <name>Zn(2+)</name>
        <dbReference type="ChEBI" id="CHEBI:29105"/>
        <label>1</label>
    </ligand>
</feature>
<dbReference type="EMBL" id="LJUO01000107">
    <property type="protein sequence ID" value="KPK69960.1"/>
    <property type="molecule type" value="Genomic_DNA"/>
</dbReference>
<evidence type="ECO:0000256" key="4">
    <source>
        <dbReference type="ARBA" id="ARBA00022801"/>
    </source>
</evidence>